<keyword evidence="1" id="KW-0812">Transmembrane</keyword>
<sequence length="80" mass="9073">MGLCKYRDIFGKVGTGVHSLRLFDIAVVDTLLTLLLAYVINLYLKSNLLVIFIVLMVASILIHRAFCVETTLTKMFFSFK</sequence>
<keyword evidence="1" id="KW-1133">Transmembrane helix</keyword>
<evidence type="ECO:0000256" key="1">
    <source>
        <dbReference type="SAM" id="Phobius"/>
    </source>
</evidence>
<reference evidence="2" key="1">
    <citation type="journal article" date="2020" name="Nature">
        <title>Giant virus diversity and host interactions through global metagenomics.</title>
        <authorList>
            <person name="Schulz F."/>
            <person name="Roux S."/>
            <person name="Paez-Espino D."/>
            <person name="Jungbluth S."/>
            <person name="Walsh D.A."/>
            <person name="Denef V.J."/>
            <person name="McMahon K.D."/>
            <person name="Konstantinidis K.T."/>
            <person name="Eloe-Fadrosh E.A."/>
            <person name="Kyrpides N.C."/>
            <person name="Woyke T."/>
        </authorList>
    </citation>
    <scope>NUCLEOTIDE SEQUENCE</scope>
    <source>
        <strain evidence="2">GVMAG-M-3300023174-116</strain>
    </source>
</reference>
<dbReference type="EMBL" id="MN739535">
    <property type="protein sequence ID" value="QHT11605.1"/>
    <property type="molecule type" value="Genomic_DNA"/>
</dbReference>
<evidence type="ECO:0000313" key="2">
    <source>
        <dbReference type="EMBL" id="QHT11605.1"/>
    </source>
</evidence>
<feature type="transmembrane region" description="Helical" evidence="1">
    <location>
        <begin position="20"/>
        <end position="40"/>
    </location>
</feature>
<accession>A0A6C0D7D2</accession>
<dbReference type="AlphaFoldDB" id="A0A6C0D7D2"/>
<name>A0A6C0D7D2_9ZZZZ</name>
<protein>
    <submittedName>
        <fullName evidence="2">Uncharacterized protein</fullName>
    </submittedName>
</protein>
<organism evidence="2">
    <name type="scientific">viral metagenome</name>
    <dbReference type="NCBI Taxonomy" id="1070528"/>
    <lineage>
        <taxon>unclassified sequences</taxon>
        <taxon>metagenomes</taxon>
        <taxon>organismal metagenomes</taxon>
    </lineage>
</organism>
<proteinExistence type="predicted"/>
<feature type="transmembrane region" description="Helical" evidence="1">
    <location>
        <begin position="46"/>
        <end position="66"/>
    </location>
</feature>
<keyword evidence="1" id="KW-0472">Membrane</keyword>